<feature type="domain" description="Mannitol dehydrogenase N-terminal" evidence="4">
    <location>
        <begin position="32"/>
        <end position="282"/>
    </location>
</feature>
<feature type="domain" description="Mannitol dehydrogenase C-terminal" evidence="5">
    <location>
        <begin position="291"/>
        <end position="417"/>
    </location>
</feature>
<dbReference type="InterPro" id="IPR013328">
    <property type="entry name" value="6PGD_dom2"/>
</dbReference>
<dbReference type="PANTHER" id="PTHR43362">
    <property type="entry name" value="MANNITOL DEHYDROGENASE DSF1-RELATED"/>
    <property type="match status" value="1"/>
</dbReference>
<keyword evidence="7" id="KW-1185">Reference proteome</keyword>
<evidence type="ECO:0000313" key="6">
    <source>
        <dbReference type="EMBL" id="GAA4942436.1"/>
    </source>
</evidence>
<evidence type="ECO:0000313" key="7">
    <source>
        <dbReference type="Proteomes" id="UP001499993"/>
    </source>
</evidence>
<dbReference type="InterPro" id="IPR013131">
    <property type="entry name" value="Mannitol_DH_N"/>
</dbReference>
<feature type="region of interest" description="Disordered" evidence="3">
    <location>
        <begin position="1"/>
        <end position="28"/>
    </location>
</feature>
<gene>
    <name evidence="6" type="ORF">GCM10023224_26030</name>
</gene>
<evidence type="ECO:0000256" key="2">
    <source>
        <dbReference type="ARBA" id="ARBA00048615"/>
    </source>
</evidence>
<dbReference type="InterPro" id="IPR008927">
    <property type="entry name" value="6-PGluconate_DH-like_C_sf"/>
</dbReference>
<dbReference type="InterPro" id="IPR000669">
    <property type="entry name" value="Mannitol_DH"/>
</dbReference>
<proteinExistence type="predicted"/>
<protein>
    <submittedName>
        <fullName evidence="6">Mannitol dehydrogenase family protein</fullName>
    </submittedName>
</protein>
<dbReference type="Gene3D" id="1.10.1040.10">
    <property type="entry name" value="N-(1-d-carboxylethyl)-l-norvaline Dehydrogenase, domain 2"/>
    <property type="match status" value="1"/>
</dbReference>
<dbReference type="EMBL" id="BAABIK010000013">
    <property type="protein sequence ID" value="GAA4942436.1"/>
    <property type="molecule type" value="Genomic_DNA"/>
</dbReference>
<dbReference type="RefSeq" id="WP_345556781.1">
    <property type="nucleotide sequence ID" value="NZ_BAABIK010000013.1"/>
</dbReference>
<dbReference type="SUPFAM" id="SSF51735">
    <property type="entry name" value="NAD(P)-binding Rossmann-fold domains"/>
    <property type="match status" value="1"/>
</dbReference>
<evidence type="ECO:0000259" key="4">
    <source>
        <dbReference type="Pfam" id="PF01232"/>
    </source>
</evidence>
<comment type="caution">
    <text evidence="6">The sequence shown here is derived from an EMBL/GenBank/DDBJ whole genome shotgun (WGS) entry which is preliminary data.</text>
</comment>
<keyword evidence="1" id="KW-0560">Oxidoreductase</keyword>
<name>A0ABP9GG89_9ACTN</name>
<evidence type="ECO:0000256" key="1">
    <source>
        <dbReference type="ARBA" id="ARBA00023002"/>
    </source>
</evidence>
<sequence>MTTATPRLNRAARGLLPTELTAELPPPGTGTGIVHLGPGAFHRAHQAVFTQLAMAAEPGDWGICAAASRGRSTVEALRGQDNLYTVTERAADGADRVRAVGAITDTVSALDEPERLAAALAAPATRVVTLTVTEGGYRHDPATGRLAPDDPETAADALGRAPRTAVGQLVRGLQARSRAGAESLTVLPCDNLPRNGRLLRGLVESFCEMLPESEAAPLLEWVGERVAFCSTVVDQVVPATEQADLDRVAEALGVADAAAVVGEQHRSWVVEDAFAGPRPAWDRVGVQFTPDVGPYETVKLRCVNAPLSATACLGLLLGAETVTEAVGRLDLRRYLRALYRDELAPSAAAVGGSPPEFDALLARLGNPNLRHQLAKIAQQGVGKLPQRLVAPAAEHVRRGEDPHLACLAIAAWVHLLRVPVGARPRLDPVSEEIAAELAPARYATEAVDLLRERLYGLSEESGSRPDVGDRVAEALRTVEVRGVHAAVQEAAG</sequence>
<dbReference type="SUPFAM" id="SSF48179">
    <property type="entry name" value="6-phosphogluconate dehydrogenase C-terminal domain-like"/>
    <property type="match status" value="1"/>
</dbReference>
<dbReference type="PRINTS" id="PR00084">
    <property type="entry name" value="MTLDHDRGNASE"/>
</dbReference>
<dbReference type="InterPro" id="IPR050988">
    <property type="entry name" value="Mannitol_DH/Oxidoreductase"/>
</dbReference>
<comment type="catalytic activity">
    <reaction evidence="2">
        <text>D-mannitol 1-phosphate + NAD(+) = beta-D-fructose 6-phosphate + NADH + H(+)</text>
        <dbReference type="Rhea" id="RHEA:19661"/>
        <dbReference type="ChEBI" id="CHEBI:15378"/>
        <dbReference type="ChEBI" id="CHEBI:57540"/>
        <dbReference type="ChEBI" id="CHEBI:57634"/>
        <dbReference type="ChEBI" id="CHEBI:57945"/>
        <dbReference type="ChEBI" id="CHEBI:61381"/>
        <dbReference type="EC" id="1.1.1.17"/>
    </reaction>
</comment>
<dbReference type="Gene3D" id="3.40.50.720">
    <property type="entry name" value="NAD(P)-binding Rossmann-like Domain"/>
    <property type="match status" value="1"/>
</dbReference>
<dbReference type="Pfam" id="PF08125">
    <property type="entry name" value="Mannitol_dh_C"/>
    <property type="match status" value="1"/>
</dbReference>
<organism evidence="6 7">
    <name type="scientific">Streptomonospora halophila</name>
    <dbReference type="NCBI Taxonomy" id="427369"/>
    <lineage>
        <taxon>Bacteria</taxon>
        <taxon>Bacillati</taxon>
        <taxon>Actinomycetota</taxon>
        <taxon>Actinomycetes</taxon>
        <taxon>Streptosporangiales</taxon>
        <taxon>Nocardiopsidaceae</taxon>
        <taxon>Streptomonospora</taxon>
    </lineage>
</organism>
<accession>A0ABP9GG89</accession>
<dbReference type="InterPro" id="IPR013118">
    <property type="entry name" value="Mannitol_DH_C"/>
</dbReference>
<evidence type="ECO:0000256" key="3">
    <source>
        <dbReference type="SAM" id="MobiDB-lite"/>
    </source>
</evidence>
<dbReference type="Proteomes" id="UP001499993">
    <property type="component" value="Unassembled WGS sequence"/>
</dbReference>
<dbReference type="Pfam" id="PF01232">
    <property type="entry name" value="Mannitol_dh"/>
    <property type="match status" value="1"/>
</dbReference>
<reference evidence="7" key="1">
    <citation type="journal article" date="2019" name="Int. J. Syst. Evol. Microbiol.">
        <title>The Global Catalogue of Microorganisms (GCM) 10K type strain sequencing project: providing services to taxonomists for standard genome sequencing and annotation.</title>
        <authorList>
            <consortium name="The Broad Institute Genomics Platform"/>
            <consortium name="The Broad Institute Genome Sequencing Center for Infectious Disease"/>
            <person name="Wu L."/>
            <person name="Ma J."/>
        </authorList>
    </citation>
    <scope>NUCLEOTIDE SEQUENCE [LARGE SCALE GENOMIC DNA]</scope>
    <source>
        <strain evidence="7">JCM 18123</strain>
    </source>
</reference>
<dbReference type="InterPro" id="IPR036291">
    <property type="entry name" value="NAD(P)-bd_dom_sf"/>
</dbReference>
<dbReference type="PANTHER" id="PTHR43362:SF1">
    <property type="entry name" value="MANNITOL DEHYDROGENASE 2-RELATED"/>
    <property type="match status" value="1"/>
</dbReference>
<evidence type="ECO:0000259" key="5">
    <source>
        <dbReference type="Pfam" id="PF08125"/>
    </source>
</evidence>